<dbReference type="InterPro" id="IPR029058">
    <property type="entry name" value="AB_hydrolase_fold"/>
</dbReference>
<dbReference type="Gene3D" id="3.40.50.1820">
    <property type="entry name" value="alpha/beta hydrolase"/>
    <property type="match status" value="1"/>
</dbReference>
<dbReference type="InterPro" id="IPR050471">
    <property type="entry name" value="AB_hydrolase"/>
</dbReference>
<dbReference type="EMBL" id="JBBEGM010000002">
    <property type="protein sequence ID" value="MEJ2860886.1"/>
    <property type="molecule type" value="Genomic_DNA"/>
</dbReference>
<dbReference type="Proteomes" id="UP001369736">
    <property type="component" value="Unassembled WGS sequence"/>
</dbReference>
<dbReference type="PRINTS" id="PR00111">
    <property type="entry name" value="ABHYDROLASE"/>
</dbReference>
<evidence type="ECO:0000259" key="1">
    <source>
        <dbReference type="Pfam" id="PF00561"/>
    </source>
</evidence>
<dbReference type="InterPro" id="IPR000073">
    <property type="entry name" value="AB_hydrolase_1"/>
</dbReference>
<dbReference type="SUPFAM" id="SSF53474">
    <property type="entry name" value="alpha/beta-Hydrolases"/>
    <property type="match status" value="1"/>
</dbReference>
<dbReference type="PANTHER" id="PTHR43433">
    <property type="entry name" value="HYDROLASE, ALPHA/BETA FOLD FAMILY PROTEIN"/>
    <property type="match status" value="1"/>
</dbReference>
<feature type="domain" description="AB hydrolase-1" evidence="1">
    <location>
        <begin position="22"/>
        <end position="255"/>
    </location>
</feature>
<dbReference type="PANTHER" id="PTHR43433:SF5">
    <property type="entry name" value="AB HYDROLASE-1 DOMAIN-CONTAINING PROTEIN"/>
    <property type="match status" value="1"/>
</dbReference>
<keyword evidence="3" id="KW-1185">Reference proteome</keyword>
<proteinExistence type="predicted"/>
<sequence length="278" mass="28610">MLVDVDDDVTLGVETLGDADAPALLLVAGGGWSMDWWDDDLCALLVDRGLRVIRYDHRDTGVSTTWPAGAPGYTGHDLMTDALAVLDACGVGRAHVAGLSMGGGLAQRLALAHPDRVAALTLMATTAIDPAVGDLPGPTPAIAAVFADADPGPDDPVEALVDGERPFAGPDAFDEARVRAIATRVVARSTDVAAAGNHFMIETGPMGPTDLGALAGLPTLVVHGGADPLFPPEHGRALAAAIPGARLLEIPGMGHQLPPRDAWGELVDALLDLHDHAR</sequence>
<evidence type="ECO:0000313" key="2">
    <source>
        <dbReference type="EMBL" id="MEJ2860886.1"/>
    </source>
</evidence>
<gene>
    <name evidence="2" type="ORF">WCD58_06955</name>
</gene>
<comment type="caution">
    <text evidence="2">The sequence shown here is derived from an EMBL/GenBank/DDBJ whole genome shotgun (WGS) entry which is preliminary data.</text>
</comment>
<reference evidence="2 3" key="1">
    <citation type="submission" date="2024-03" db="EMBL/GenBank/DDBJ databases">
        <title>Actinomycetospora sp. OC33-EN07, a novel actinomycete isolated from wild orchid (Aerides multiflora).</title>
        <authorList>
            <person name="Suriyachadkun C."/>
        </authorList>
    </citation>
    <scope>NUCLEOTIDE SEQUENCE [LARGE SCALE GENOMIC DNA]</scope>
    <source>
        <strain evidence="2 3">OC33-EN07</strain>
    </source>
</reference>
<protein>
    <submittedName>
        <fullName evidence="2">Alpha/beta fold hydrolase</fullName>
    </submittedName>
</protein>
<dbReference type="GO" id="GO:0016787">
    <property type="term" value="F:hydrolase activity"/>
    <property type="evidence" value="ECO:0007669"/>
    <property type="project" value="UniProtKB-KW"/>
</dbReference>
<evidence type="ECO:0000313" key="3">
    <source>
        <dbReference type="Proteomes" id="UP001369736"/>
    </source>
</evidence>
<dbReference type="Pfam" id="PF00561">
    <property type="entry name" value="Abhydrolase_1"/>
    <property type="match status" value="1"/>
</dbReference>
<accession>A0ABU8M1H8</accession>
<organism evidence="2 3">
    <name type="scientific">Actinomycetospora flava</name>
    <dbReference type="NCBI Taxonomy" id="3129232"/>
    <lineage>
        <taxon>Bacteria</taxon>
        <taxon>Bacillati</taxon>
        <taxon>Actinomycetota</taxon>
        <taxon>Actinomycetes</taxon>
        <taxon>Pseudonocardiales</taxon>
        <taxon>Pseudonocardiaceae</taxon>
        <taxon>Actinomycetospora</taxon>
    </lineage>
</organism>
<keyword evidence="2" id="KW-0378">Hydrolase</keyword>
<dbReference type="RefSeq" id="WP_337700974.1">
    <property type="nucleotide sequence ID" value="NZ_JBBEGM010000002.1"/>
</dbReference>
<name>A0ABU8M1H8_9PSEU</name>